<dbReference type="AlphaFoldDB" id="A0A075H2E3"/>
<feature type="compositionally biased region" description="Acidic residues" evidence="1">
    <location>
        <begin position="464"/>
        <end position="485"/>
    </location>
</feature>
<reference evidence="2" key="1">
    <citation type="journal article" date="2014" name="Genome Biol. Evol.">
        <title>Pangenome evidence for extensive interdomain horizontal transfer affecting lineage core and shell genes in uncultured planktonic thaumarchaeota and euryarchaeota.</title>
        <authorList>
            <person name="Deschamps P."/>
            <person name="Zivanovic Y."/>
            <person name="Moreira D."/>
            <person name="Rodriguez-Valera F."/>
            <person name="Lopez-Garcia P."/>
        </authorList>
    </citation>
    <scope>NUCLEOTIDE SEQUENCE</scope>
</reference>
<evidence type="ECO:0008006" key="3">
    <source>
        <dbReference type="Google" id="ProtNLM"/>
    </source>
</evidence>
<dbReference type="InterPro" id="IPR011989">
    <property type="entry name" value="ARM-like"/>
</dbReference>
<evidence type="ECO:0000313" key="2">
    <source>
        <dbReference type="EMBL" id="AIF08697.1"/>
    </source>
</evidence>
<accession>A0A075H2E3</accession>
<organism evidence="2">
    <name type="scientific">uncultured marine group II/III euryarchaeote KM3_31_G10</name>
    <dbReference type="NCBI Taxonomy" id="1456433"/>
    <lineage>
        <taxon>Archaea</taxon>
        <taxon>Methanobacteriati</taxon>
        <taxon>Methanobacteriota</taxon>
        <taxon>environmental samples</taxon>
    </lineage>
</organism>
<sequence length="485" mass="53707">MREYIARDPRTGLPLSSRGGRSRIEVDEAYRPSRGPWDAIKHFDILSLANGEKSALEVDWLDRPHLVSQADGIKALPRIAKGNPEAAHDSLCSSLSELKPELRIAGLFSLPFIALTNPENLFEHLEELLDDVDTSVRVAASDCLKIVAPVFPSATEEILSRELRSEISSRNAAAFAALKEMCKVWPSVVVIHLDELLRLDDRLLRAKAAALLPPLARTKSAAVWDLIGWSLQDEYDDVRVQAARTLPTLASKAPSIARVLLEIAMFDESDKVRRQGLRAFNSMDMTGYRMNKLCIEGARHSDPEIRRACIKMIPKLFLESEMRIQAVELLRQETDVKLIALLEEMAIDPEIEGGEAEKNKFLAPAEPVTLEDGTVLPASAFDIDETGQPFYLSTKPTESSNQLGSGKDQASSPSTQPAFATPTRPDGKSIPKQTKRGPDGQHEVQPPTDSDRKFNLGTGLSVDELGEIEFDPARDDYDDDEEEDF</sequence>
<evidence type="ECO:0000256" key="1">
    <source>
        <dbReference type="SAM" id="MobiDB-lite"/>
    </source>
</evidence>
<proteinExistence type="predicted"/>
<dbReference type="SUPFAM" id="SSF48371">
    <property type="entry name" value="ARM repeat"/>
    <property type="match status" value="1"/>
</dbReference>
<feature type="region of interest" description="Disordered" evidence="1">
    <location>
        <begin position="388"/>
        <end position="485"/>
    </location>
</feature>
<dbReference type="EMBL" id="KF900839">
    <property type="protein sequence ID" value="AIF08697.1"/>
    <property type="molecule type" value="Genomic_DNA"/>
</dbReference>
<dbReference type="Gene3D" id="1.25.10.10">
    <property type="entry name" value="Leucine-rich Repeat Variant"/>
    <property type="match status" value="1"/>
</dbReference>
<protein>
    <recommendedName>
        <fullName evidence="3">HEAT repeat domain-containing protein</fullName>
    </recommendedName>
</protein>
<name>A0A075H2E3_9EURY</name>
<dbReference type="InterPro" id="IPR016024">
    <property type="entry name" value="ARM-type_fold"/>
</dbReference>
<feature type="compositionally biased region" description="Polar residues" evidence="1">
    <location>
        <begin position="394"/>
        <end position="418"/>
    </location>
</feature>